<evidence type="ECO:0000256" key="2">
    <source>
        <dbReference type="SAM" id="MobiDB-lite"/>
    </source>
</evidence>
<evidence type="ECO:0000313" key="3">
    <source>
        <dbReference type="EMBL" id="KAF5818810.1"/>
    </source>
</evidence>
<dbReference type="EMBL" id="MNCJ02000317">
    <property type="protein sequence ID" value="KAF5818810.1"/>
    <property type="molecule type" value="Genomic_DNA"/>
</dbReference>
<comment type="caution">
    <text evidence="3">The sequence shown here is derived from an EMBL/GenBank/DDBJ whole genome shotgun (WGS) entry which is preliminary data.</text>
</comment>
<reference evidence="3" key="1">
    <citation type="journal article" date="2017" name="Nature">
        <title>The sunflower genome provides insights into oil metabolism, flowering and Asterid evolution.</title>
        <authorList>
            <person name="Badouin H."/>
            <person name="Gouzy J."/>
            <person name="Grassa C.J."/>
            <person name="Murat F."/>
            <person name="Staton S.E."/>
            <person name="Cottret L."/>
            <person name="Lelandais-Briere C."/>
            <person name="Owens G.L."/>
            <person name="Carrere S."/>
            <person name="Mayjonade B."/>
            <person name="Legrand L."/>
            <person name="Gill N."/>
            <person name="Kane N.C."/>
            <person name="Bowers J.E."/>
            <person name="Hubner S."/>
            <person name="Bellec A."/>
            <person name="Berard A."/>
            <person name="Berges H."/>
            <person name="Blanchet N."/>
            <person name="Boniface M.C."/>
            <person name="Brunel D."/>
            <person name="Catrice O."/>
            <person name="Chaidir N."/>
            <person name="Claudel C."/>
            <person name="Donnadieu C."/>
            <person name="Faraut T."/>
            <person name="Fievet G."/>
            <person name="Helmstetter N."/>
            <person name="King M."/>
            <person name="Knapp S.J."/>
            <person name="Lai Z."/>
            <person name="Le Paslier M.C."/>
            <person name="Lippi Y."/>
            <person name="Lorenzon L."/>
            <person name="Mandel J.R."/>
            <person name="Marage G."/>
            <person name="Marchand G."/>
            <person name="Marquand E."/>
            <person name="Bret-Mestries E."/>
            <person name="Morien E."/>
            <person name="Nambeesan S."/>
            <person name="Nguyen T."/>
            <person name="Pegot-Espagnet P."/>
            <person name="Pouilly N."/>
            <person name="Raftis F."/>
            <person name="Sallet E."/>
            <person name="Schiex T."/>
            <person name="Thomas J."/>
            <person name="Vandecasteele C."/>
            <person name="Vares D."/>
            <person name="Vear F."/>
            <person name="Vautrin S."/>
            <person name="Crespi M."/>
            <person name="Mangin B."/>
            <person name="Burke J.M."/>
            <person name="Salse J."/>
            <person name="Munos S."/>
            <person name="Vincourt P."/>
            <person name="Rieseberg L.H."/>
            <person name="Langlade N.B."/>
        </authorList>
    </citation>
    <scope>NUCLEOTIDE SEQUENCE</scope>
    <source>
        <tissue evidence="3">Leaves</tissue>
    </source>
</reference>
<feature type="coiled-coil region" evidence="1">
    <location>
        <begin position="49"/>
        <end position="76"/>
    </location>
</feature>
<name>A0A9K3P0G2_HELAN</name>
<dbReference type="AlphaFoldDB" id="A0A9K3P0G2"/>
<sequence>MQQDEKIDFLFSQLQAAAGQITRHTDVIKTTRVDSIKQQLEINTFNATIGRQAVEITRQQAEIEQLKAENASLKVADEVSERQLQQMCAADNTRGIEMNRMKESNSILQKLGEGLKERHDYMKQWYDSRNTTIVDGVKKINEGYEFLRRQANILWNDRCKQQEVMKKRDDDPEDQGNPDPSATREQSPAATSSQIVVFKPSQLESAQGTSSGTVEEIQCLQSLPGTSYVPSTADLALQVVHPITGELLEEGEIISDLSHEHLLALNVTREVDDAEIDKIPVEPETADVENIEEIVFEGESGKSSYVHEDGTEFAPFIEEWLKENVDVIDEHLKNRDTSENTTDAFSEWRK</sequence>
<dbReference type="Proteomes" id="UP000215914">
    <property type="component" value="Unassembled WGS sequence"/>
</dbReference>
<proteinExistence type="predicted"/>
<accession>A0A9K3P0G2</accession>
<keyword evidence="4" id="KW-1185">Reference proteome</keyword>
<evidence type="ECO:0000256" key="1">
    <source>
        <dbReference type="SAM" id="Coils"/>
    </source>
</evidence>
<evidence type="ECO:0000313" key="4">
    <source>
        <dbReference type="Proteomes" id="UP000215914"/>
    </source>
</evidence>
<feature type="compositionally biased region" description="Polar residues" evidence="2">
    <location>
        <begin position="178"/>
        <end position="193"/>
    </location>
</feature>
<keyword evidence="1" id="KW-0175">Coiled coil</keyword>
<feature type="region of interest" description="Disordered" evidence="2">
    <location>
        <begin position="163"/>
        <end position="193"/>
    </location>
</feature>
<protein>
    <submittedName>
        <fullName evidence="3">Uncharacterized protein</fullName>
    </submittedName>
</protein>
<reference evidence="3" key="2">
    <citation type="submission" date="2020-06" db="EMBL/GenBank/DDBJ databases">
        <title>Helianthus annuus Genome sequencing and assembly Release 2.</title>
        <authorList>
            <person name="Gouzy J."/>
            <person name="Langlade N."/>
            <person name="Munos S."/>
        </authorList>
    </citation>
    <scope>NUCLEOTIDE SEQUENCE</scope>
    <source>
        <tissue evidence="3">Leaves</tissue>
    </source>
</reference>
<gene>
    <name evidence="3" type="ORF">HanXRQr2_Chr02g0070351</name>
</gene>
<dbReference type="Gramene" id="mRNA:HanXRQr2_Chr02g0070351">
    <property type="protein sequence ID" value="CDS:HanXRQr2_Chr02g0070351.1"/>
    <property type="gene ID" value="HanXRQr2_Chr02g0070351"/>
</dbReference>
<organism evidence="3 4">
    <name type="scientific">Helianthus annuus</name>
    <name type="common">Common sunflower</name>
    <dbReference type="NCBI Taxonomy" id="4232"/>
    <lineage>
        <taxon>Eukaryota</taxon>
        <taxon>Viridiplantae</taxon>
        <taxon>Streptophyta</taxon>
        <taxon>Embryophyta</taxon>
        <taxon>Tracheophyta</taxon>
        <taxon>Spermatophyta</taxon>
        <taxon>Magnoliopsida</taxon>
        <taxon>eudicotyledons</taxon>
        <taxon>Gunneridae</taxon>
        <taxon>Pentapetalae</taxon>
        <taxon>asterids</taxon>
        <taxon>campanulids</taxon>
        <taxon>Asterales</taxon>
        <taxon>Asteraceae</taxon>
        <taxon>Asteroideae</taxon>
        <taxon>Heliantheae alliance</taxon>
        <taxon>Heliantheae</taxon>
        <taxon>Helianthus</taxon>
    </lineage>
</organism>